<evidence type="ECO:0000313" key="6">
    <source>
        <dbReference type="Proteomes" id="UP001345219"/>
    </source>
</evidence>
<feature type="signal peptide" evidence="2">
    <location>
        <begin position="1"/>
        <end position="27"/>
    </location>
</feature>
<dbReference type="Gene3D" id="2.130.10.80">
    <property type="entry name" value="Galactose oxidase/kelch, beta-propeller"/>
    <property type="match status" value="1"/>
</dbReference>
<proteinExistence type="predicted"/>
<organism evidence="5 6">
    <name type="scientific">Trapa incisa</name>
    <dbReference type="NCBI Taxonomy" id="236973"/>
    <lineage>
        <taxon>Eukaryota</taxon>
        <taxon>Viridiplantae</taxon>
        <taxon>Streptophyta</taxon>
        <taxon>Embryophyta</taxon>
        <taxon>Tracheophyta</taxon>
        <taxon>Spermatophyta</taxon>
        <taxon>Magnoliopsida</taxon>
        <taxon>eudicotyledons</taxon>
        <taxon>Gunneridae</taxon>
        <taxon>Pentapetalae</taxon>
        <taxon>rosids</taxon>
        <taxon>malvids</taxon>
        <taxon>Myrtales</taxon>
        <taxon>Lythraceae</taxon>
        <taxon>Trapa</taxon>
    </lineage>
</organism>
<dbReference type="InterPro" id="IPR009880">
    <property type="entry name" value="Glyoxal_oxidase_N"/>
</dbReference>
<evidence type="ECO:0000256" key="2">
    <source>
        <dbReference type="SAM" id="SignalP"/>
    </source>
</evidence>
<dbReference type="InterPro" id="IPR014756">
    <property type="entry name" value="Ig_E-set"/>
</dbReference>
<feature type="domain" description="Glyoxal oxidase N-terminal" evidence="3">
    <location>
        <begin position="114"/>
        <end position="501"/>
    </location>
</feature>
<dbReference type="SUPFAM" id="SSF50965">
    <property type="entry name" value="Galactose oxidase, central domain"/>
    <property type="match status" value="1"/>
</dbReference>
<evidence type="ECO:0000259" key="3">
    <source>
        <dbReference type="Pfam" id="PF07250"/>
    </source>
</evidence>
<reference evidence="5 6" key="1">
    <citation type="journal article" date="2023" name="Hortic Res">
        <title>Pangenome of water caltrop reveals structural variations and asymmetric subgenome divergence after allopolyploidization.</title>
        <authorList>
            <person name="Zhang X."/>
            <person name="Chen Y."/>
            <person name="Wang L."/>
            <person name="Yuan Y."/>
            <person name="Fang M."/>
            <person name="Shi L."/>
            <person name="Lu R."/>
            <person name="Comes H.P."/>
            <person name="Ma Y."/>
            <person name="Chen Y."/>
            <person name="Huang G."/>
            <person name="Zhou Y."/>
            <person name="Zheng Z."/>
            <person name="Qiu Y."/>
        </authorList>
    </citation>
    <scope>NUCLEOTIDE SEQUENCE [LARGE SCALE GENOMIC DNA]</scope>
    <source>
        <tissue evidence="5">Roots</tissue>
    </source>
</reference>
<comment type="caution">
    <text evidence="5">The sequence shown here is derived from an EMBL/GenBank/DDBJ whole genome shotgun (WGS) entry which is preliminary data.</text>
</comment>
<dbReference type="InterPro" id="IPR037293">
    <property type="entry name" value="Gal_Oxidase_central_sf"/>
</dbReference>
<evidence type="ECO:0008006" key="7">
    <source>
        <dbReference type="Google" id="ProtNLM"/>
    </source>
</evidence>
<feature type="chain" id="PRO_5042890858" description="Glyoxal oxidase" evidence="2">
    <location>
        <begin position="28"/>
        <end position="620"/>
    </location>
</feature>
<dbReference type="Pfam" id="PF09118">
    <property type="entry name" value="GO-like_E_set"/>
    <property type="match status" value="1"/>
</dbReference>
<evidence type="ECO:0000313" key="5">
    <source>
        <dbReference type="EMBL" id="KAK4741565.1"/>
    </source>
</evidence>
<dbReference type="PANTHER" id="PTHR32208:SF93">
    <property type="entry name" value="ALDEHYDE OXIDASE GLOX1"/>
    <property type="match status" value="1"/>
</dbReference>
<keyword evidence="1 2" id="KW-0732">Signal</keyword>
<dbReference type="Proteomes" id="UP001345219">
    <property type="component" value="Chromosome 19"/>
</dbReference>
<sequence>MADPPYPQALFLLLLSLFLITPRFSQAGRSDIVFFKRFSLDRLMGRMTNIFDAANDGGLRGEAGHYEDDQDSMVGEEAGFLPVDALDELRGDEFWTSYGGAWELVSNNSGVSAMHMQLLPNNKVVIFDSTVFGPSQVMLRRGDTCPIRGTTRDCTAHAVVYDIETAALRPLHIDTNPWCSSGGLTVDGSLLSTGGFHDGAKSTRKVAPCDTCDWQDTPNVLGDPRWYATQTELEDGSFFVIGGRKVYSYEFIPVNGKPSGVPTYLPFMDETTDLDENNLYPFVHLLPDGNLFIFANSRSILFDPKGKRVIKEFPRLLGGSRNYPASGMSVLLPLQLTDKIISPEIKAQVLVCGGAKPGAFRAAEKNKTYLPALQDCGRLVVTDQYPQWIREKMPSRRVMGDMLILPTGDILMLNGAQKGSAAWFSGKQPNFKPVLFKPNEVGKDRFRELQPTTIPRMYHSTSMLLPDARILVGGSNTNPRYKFTGVEFPTEMRMEKFSPPYLDPVLQKFRPRILLNISDKQMTYGNKFHIGFQISHVPKKAVKRREIKITMYAPPFTTHGFSMNQRLVQLGISRWFKIGGINRIVARAPPSGTIAPPGFYLVFVVYRGVPSVGVWVQIQG</sequence>
<dbReference type="CDD" id="cd02851">
    <property type="entry name" value="E_set_GO_C"/>
    <property type="match status" value="1"/>
</dbReference>
<dbReference type="Gene3D" id="2.60.40.10">
    <property type="entry name" value="Immunoglobulins"/>
    <property type="match status" value="1"/>
</dbReference>
<dbReference type="PANTHER" id="PTHR32208">
    <property type="entry name" value="SECRETED PROTEIN-RELATED"/>
    <property type="match status" value="1"/>
</dbReference>
<dbReference type="AlphaFoldDB" id="A0AAN7JGB8"/>
<name>A0AAN7JGB8_9MYRT</name>
<accession>A0AAN7JGB8</accession>
<dbReference type="InterPro" id="IPR011043">
    <property type="entry name" value="Gal_Oxase/kelch_b-propeller"/>
</dbReference>
<dbReference type="SUPFAM" id="SSF81296">
    <property type="entry name" value="E set domains"/>
    <property type="match status" value="1"/>
</dbReference>
<keyword evidence="6" id="KW-1185">Reference proteome</keyword>
<dbReference type="EMBL" id="JAXIOK010000024">
    <property type="protein sequence ID" value="KAK4741565.1"/>
    <property type="molecule type" value="Genomic_DNA"/>
</dbReference>
<gene>
    <name evidence="5" type="ORF">SAY87_025153</name>
</gene>
<dbReference type="InterPro" id="IPR015202">
    <property type="entry name" value="GO-like_E_set"/>
</dbReference>
<evidence type="ECO:0000256" key="1">
    <source>
        <dbReference type="ARBA" id="ARBA00022729"/>
    </source>
</evidence>
<evidence type="ECO:0000259" key="4">
    <source>
        <dbReference type="Pfam" id="PF09118"/>
    </source>
</evidence>
<feature type="domain" description="Galactose oxidase-like Early set" evidence="4">
    <location>
        <begin position="510"/>
        <end position="618"/>
    </location>
</feature>
<dbReference type="InterPro" id="IPR013783">
    <property type="entry name" value="Ig-like_fold"/>
</dbReference>
<dbReference type="Pfam" id="PF07250">
    <property type="entry name" value="Glyoxal_oxid_N"/>
    <property type="match status" value="1"/>
</dbReference>
<protein>
    <recommendedName>
        <fullName evidence="7">Glyoxal oxidase</fullName>
    </recommendedName>
</protein>